<comment type="caution">
    <text evidence="2">The sequence shown here is derived from an EMBL/GenBank/DDBJ whole genome shotgun (WGS) entry which is preliminary data.</text>
</comment>
<reference evidence="2" key="1">
    <citation type="submission" date="2020-06" db="EMBL/GenBank/DDBJ databases">
        <authorList>
            <consortium name="Plant Systems Biology data submission"/>
        </authorList>
    </citation>
    <scope>NUCLEOTIDE SEQUENCE</scope>
    <source>
        <strain evidence="2">D6</strain>
    </source>
</reference>
<evidence type="ECO:0000313" key="2">
    <source>
        <dbReference type="EMBL" id="CAB9513732.1"/>
    </source>
</evidence>
<dbReference type="OrthoDB" id="10262585at2759"/>
<keyword evidence="3" id="KW-1185">Reference proteome</keyword>
<dbReference type="AlphaFoldDB" id="A0A9N8HI88"/>
<evidence type="ECO:0000313" key="3">
    <source>
        <dbReference type="Proteomes" id="UP001153069"/>
    </source>
</evidence>
<evidence type="ECO:0000256" key="1">
    <source>
        <dbReference type="SAM" id="SignalP"/>
    </source>
</evidence>
<protein>
    <submittedName>
        <fullName evidence="2">Uncharacterized protein</fullName>
    </submittedName>
</protein>
<gene>
    <name evidence="2" type="ORF">SEMRO_609_G174960.1</name>
</gene>
<feature type="signal peptide" evidence="1">
    <location>
        <begin position="1"/>
        <end position="29"/>
    </location>
</feature>
<dbReference type="EMBL" id="CAICTM010000608">
    <property type="protein sequence ID" value="CAB9513732.1"/>
    <property type="molecule type" value="Genomic_DNA"/>
</dbReference>
<keyword evidence="1" id="KW-0732">Signal</keyword>
<accession>A0A9N8HI88</accession>
<name>A0A9N8HI88_9STRA</name>
<feature type="chain" id="PRO_5040203620" evidence="1">
    <location>
        <begin position="30"/>
        <end position="264"/>
    </location>
</feature>
<dbReference type="Proteomes" id="UP001153069">
    <property type="component" value="Unassembled WGS sequence"/>
</dbReference>
<sequence length="264" mass="28764">MMQRKNLLYHQIALVLLFFFSLTPLLSRALAPTLQADSEKGTADDGLVSVYRIVEPTGATEVLPASYVKSFSRWTLDDGGTLIPLRSSSSHEEGECDADLESTITKIIVRPTLNVILRPGAIPAYVAVGLLVVGDHNNHLAQQWTSFQGTSHAQFRVELFWGGANGSDQRVGVVPPGTVRKALEQFGVALATTTHEKLQDGFHIVSVPLQMQDMSAERPTKDATWFTCLALTTQEAVQVLQMDPAQVQTLALSKLQVEAAKVLV</sequence>
<proteinExistence type="predicted"/>
<organism evidence="2 3">
    <name type="scientific">Seminavis robusta</name>
    <dbReference type="NCBI Taxonomy" id="568900"/>
    <lineage>
        <taxon>Eukaryota</taxon>
        <taxon>Sar</taxon>
        <taxon>Stramenopiles</taxon>
        <taxon>Ochrophyta</taxon>
        <taxon>Bacillariophyta</taxon>
        <taxon>Bacillariophyceae</taxon>
        <taxon>Bacillariophycidae</taxon>
        <taxon>Naviculales</taxon>
        <taxon>Naviculaceae</taxon>
        <taxon>Seminavis</taxon>
    </lineage>
</organism>